<comment type="similarity">
    <text evidence="1">Belongs to the CvfB family.</text>
</comment>
<organism evidence="3 4">
    <name type="scientific">Alkalicoccus urumqiensis</name>
    <name type="common">Bacillus urumqiensis</name>
    <dbReference type="NCBI Taxonomy" id="1548213"/>
    <lineage>
        <taxon>Bacteria</taxon>
        <taxon>Bacillati</taxon>
        <taxon>Bacillota</taxon>
        <taxon>Bacilli</taxon>
        <taxon>Bacillales</taxon>
        <taxon>Bacillaceae</taxon>
        <taxon>Alkalicoccus</taxon>
    </lineage>
</organism>
<evidence type="ECO:0000313" key="3">
    <source>
        <dbReference type="EMBL" id="PRO66951.1"/>
    </source>
</evidence>
<dbReference type="InterPro" id="IPR012340">
    <property type="entry name" value="NA-bd_OB-fold"/>
</dbReference>
<evidence type="ECO:0000313" key="4">
    <source>
        <dbReference type="Proteomes" id="UP000243650"/>
    </source>
</evidence>
<dbReference type="Proteomes" id="UP000243650">
    <property type="component" value="Unassembled WGS sequence"/>
</dbReference>
<dbReference type="InterPro" id="IPR014464">
    <property type="entry name" value="CvfB_fam"/>
</dbReference>
<evidence type="ECO:0000256" key="1">
    <source>
        <dbReference type="PIRNR" id="PIRNR012524"/>
    </source>
</evidence>
<proteinExistence type="inferred from homology"/>
<dbReference type="Gene3D" id="2.40.50.140">
    <property type="entry name" value="Nucleic acid-binding proteins"/>
    <property type="match status" value="2"/>
</dbReference>
<dbReference type="InterPro" id="IPR036388">
    <property type="entry name" value="WH-like_DNA-bd_sf"/>
</dbReference>
<comment type="caution">
    <text evidence="3">The sequence shown here is derived from an EMBL/GenBank/DDBJ whole genome shotgun (WGS) entry which is preliminary data.</text>
</comment>
<keyword evidence="4" id="KW-1185">Reference proteome</keyword>
<dbReference type="Pfam" id="PF17783">
    <property type="entry name" value="WHD_CvfB"/>
    <property type="match status" value="1"/>
</dbReference>
<evidence type="ECO:0000259" key="2">
    <source>
        <dbReference type="PROSITE" id="PS50126"/>
    </source>
</evidence>
<dbReference type="InterPro" id="IPR039566">
    <property type="entry name" value="CvfB_S1_st"/>
</dbReference>
<protein>
    <recommendedName>
        <fullName evidence="2">S1 motif domain-containing protein</fullName>
    </recommendedName>
</protein>
<dbReference type="GO" id="GO:0003676">
    <property type="term" value="F:nucleic acid binding"/>
    <property type="evidence" value="ECO:0007669"/>
    <property type="project" value="InterPro"/>
</dbReference>
<feature type="domain" description="S1 motif" evidence="2">
    <location>
        <begin position="161"/>
        <end position="221"/>
    </location>
</feature>
<dbReference type="SUPFAM" id="SSF50249">
    <property type="entry name" value="Nucleic acid-binding proteins"/>
    <property type="match status" value="1"/>
</dbReference>
<dbReference type="Gene3D" id="1.10.10.10">
    <property type="entry name" value="Winged helix-like DNA-binding domain superfamily/Winged helix DNA-binding domain"/>
    <property type="match status" value="1"/>
</dbReference>
<dbReference type="InterPro" id="IPR048588">
    <property type="entry name" value="CvfB_S1_2nd"/>
</dbReference>
<dbReference type="PROSITE" id="PS50126">
    <property type="entry name" value="S1"/>
    <property type="match status" value="1"/>
</dbReference>
<dbReference type="PANTHER" id="PTHR37296:SF1">
    <property type="entry name" value="CONSERVED VIRULENCE FACTOR B"/>
    <property type="match status" value="1"/>
</dbReference>
<dbReference type="EMBL" id="PVNS01000002">
    <property type="protein sequence ID" value="PRO66951.1"/>
    <property type="molecule type" value="Genomic_DNA"/>
</dbReference>
<dbReference type="InterPro" id="IPR003029">
    <property type="entry name" value="S1_domain"/>
</dbReference>
<accession>A0A2P6MKZ7</accession>
<gene>
    <name evidence="3" type="ORF">C6I21_03240</name>
</gene>
<dbReference type="Pfam" id="PF13509">
    <property type="entry name" value="S1_2"/>
    <property type="match status" value="1"/>
</dbReference>
<dbReference type="PANTHER" id="PTHR37296">
    <property type="entry name" value="CONSERVED VIRULENCE FACTOR B"/>
    <property type="match status" value="1"/>
</dbReference>
<dbReference type="InterPro" id="IPR040764">
    <property type="entry name" value="CvfB_WH"/>
</dbReference>
<dbReference type="Pfam" id="PF21543">
    <property type="entry name" value="CvfB_2nd"/>
    <property type="match status" value="1"/>
</dbReference>
<sequence>METKKGEDSMNRRDFTGRIVTADVIKMTRSGFHLKIDDESVILKEEETTGPVGNTVDVFLYEAKNGSLAVSMKHPEVTTTSYDWAQVTDAVNAGVFVDIGLPKDILVSKDDLPEEKEQWPKRGDKLFVTLDHDRAGRLKAMPIREDMVLSERDRAERSLLGHDVAGNVYGFNEGGAVMITTEGVRAFLHTAEQEFAPRLGQHLHVRVIDVKEDGTINVTMKPVRTVRQQEDAEKIMEVLQKRGGKMPFTDKSTPAEIEAQFQMSKAAFKRALGKLMKEGKVRQESGGTFLIQD</sequence>
<dbReference type="InterPro" id="IPR048587">
    <property type="entry name" value="CvfB_S1_3rd"/>
</dbReference>
<dbReference type="AlphaFoldDB" id="A0A2P6MKZ7"/>
<dbReference type="Pfam" id="PF21191">
    <property type="entry name" value="CvfB_1st"/>
    <property type="match status" value="1"/>
</dbReference>
<dbReference type="PIRSF" id="PIRSF012524">
    <property type="entry name" value="YitL_S1"/>
    <property type="match status" value="1"/>
</dbReference>
<dbReference type="OrthoDB" id="9801597at2"/>
<name>A0A2P6MKZ7_ALKUR</name>
<reference evidence="3 4" key="1">
    <citation type="submission" date="2018-03" db="EMBL/GenBank/DDBJ databases">
        <title>Bacillus urumqiensis sp. nov., a moderately haloalkaliphilic bacterium isolated from a salt lake.</title>
        <authorList>
            <person name="Zhao B."/>
            <person name="Liao Z."/>
        </authorList>
    </citation>
    <scope>NUCLEOTIDE SEQUENCE [LARGE SCALE GENOMIC DNA]</scope>
    <source>
        <strain evidence="3 4">BZ-SZ-XJ18</strain>
    </source>
</reference>